<evidence type="ECO:0000256" key="12">
    <source>
        <dbReference type="ARBA" id="ARBA00023163"/>
    </source>
</evidence>
<dbReference type="FunFam" id="2.20.110.10:FF:000005">
    <property type="entry name" value="Histone-lysine N-methyltransferase SETD7"/>
    <property type="match status" value="1"/>
</dbReference>
<protein>
    <recommendedName>
        <fullName evidence="3">Histone-lysine N-methyltransferase SETD7</fullName>
        <ecNumber evidence="14">2.1.1.364</ecNumber>
    </recommendedName>
    <alternativeName>
        <fullName evidence="15">SET domain-containing protein 7</fullName>
    </alternativeName>
</protein>
<name>A0AAV7JD89_9METZ</name>
<comment type="catalytic activity">
    <reaction evidence="17">
        <text>L-lysyl(4)-[histone H3] + S-adenosyl-L-methionine = N(6)-methyl-L-lysyl(4)-[histone H3] + S-adenosyl-L-homocysteine + H(+)</text>
        <dbReference type="Rhea" id="RHEA:60264"/>
        <dbReference type="Rhea" id="RHEA-COMP:15543"/>
        <dbReference type="Rhea" id="RHEA-COMP:15547"/>
        <dbReference type="ChEBI" id="CHEBI:15378"/>
        <dbReference type="ChEBI" id="CHEBI:29969"/>
        <dbReference type="ChEBI" id="CHEBI:57856"/>
        <dbReference type="ChEBI" id="CHEBI:59789"/>
        <dbReference type="ChEBI" id="CHEBI:61929"/>
        <dbReference type="EC" id="2.1.1.364"/>
    </reaction>
</comment>
<dbReference type="EC" id="2.1.1.364" evidence="14"/>
<comment type="catalytic activity">
    <reaction evidence="16">
        <text>L-lysyl-[protein] + S-adenosyl-L-methionine = N(6)-methyl-L-lysyl-[protein] + S-adenosyl-L-homocysteine + H(+)</text>
        <dbReference type="Rhea" id="RHEA:51736"/>
        <dbReference type="Rhea" id="RHEA-COMP:9752"/>
        <dbReference type="Rhea" id="RHEA-COMP:13053"/>
        <dbReference type="ChEBI" id="CHEBI:15378"/>
        <dbReference type="ChEBI" id="CHEBI:29969"/>
        <dbReference type="ChEBI" id="CHEBI:57856"/>
        <dbReference type="ChEBI" id="CHEBI:59789"/>
        <dbReference type="ChEBI" id="CHEBI:61929"/>
    </reaction>
    <physiologicalReaction direction="left-to-right" evidence="16">
        <dbReference type="Rhea" id="RHEA:51737"/>
    </physiologicalReaction>
</comment>
<gene>
    <name evidence="19" type="ORF">LOD99_12764</name>
</gene>
<keyword evidence="6" id="KW-0808">Transferase</keyword>
<dbReference type="GO" id="GO:0070828">
    <property type="term" value="P:heterochromatin organization"/>
    <property type="evidence" value="ECO:0007669"/>
    <property type="project" value="TreeGrafter"/>
</dbReference>
<dbReference type="GO" id="GO:0005694">
    <property type="term" value="C:chromosome"/>
    <property type="evidence" value="ECO:0007669"/>
    <property type="project" value="UniProtKB-SubCell"/>
</dbReference>
<evidence type="ECO:0000256" key="16">
    <source>
        <dbReference type="ARBA" id="ARBA00047738"/>
    </source>
</evidence>
<dbReference type="EMBL" id="JAKMXF010000354">
    <property type="protein sequence ID" value="KAI6646643.1"/>
    <property type="molecule type" value="Genomic_DNA"/>
</dbReference>
<evidence type="ECO:0000313" key="20">
    <source>
        <dbReference type="Proteomes" id="UP001165289"/>
    </source>
</evidence>
<evidence type="ECO:0000313" key="19">
    <source>
        <dbReference type="EMBL" id="KAI6646643.1"/>
    </source>
</evidence>
<dbReference type="InterPro" id="IPR017155">
    <property type="entry name" value="Hist-Lys_N-MeTrfase_SETD7"/>
</dbReference>
<evidence type="ECO:0000256" key="4">
    <source>
        <dbReference type="ARBA" id="ARBA00022454"/>
    </source>
</evidence>
<reference evidence="19 20" key="1">
    <citation type="journal article" date="2023" name="BMC Biol.">
        <title>The compact genome of the sponge Oopsacas minuta (Hexactinellida) is lacking key metazoan core genes.</title>
        <authorList>
            <person name="Santini S."/>
            <person name="Schenkelaars Q."/>
            <person name="Jourda C."/>
            <person name="Duchesne M."/>
            <person name="Belahbib H."/>
            <person name="Rocher C."/>
            <person name="Selva M."/>
            <person name="Riesgo A."/>
            <person name="Vervoort M."/>
            <person name="Leys S.P."/>
            <person name="Kodjabachian L."/>
            <person name="Le Bivic A."/>
            <person name="Borchiellini C."/>
            <person name="Claverie J.M."/>
            <person name="Renard E."/>
        </authorList>
    </citation>
    <scope>NUCLEOTIDE SEQUENCE [LARGE SCALE GENOMIC DNA]</scope>
    <source>
        <strain evidence="19">SPO-2</strain>
    </source>
</reference>
<dbReference type="GO" id="GO:0006355">
    <property type="term" value="P:regulation of DNA-templated transcription"/>
    <property type="evidence" value="ECO:0007669"/>
    <property type="project" value="InterPro"/>
</dbReference>
<evidence type="ECO:0000256" key="15">
    <source>
        <dbReference type="ARBA" id="ARBA00030095"/>
    </source>
</evidence>
<keyword evidence="13" id="KW-0539">Nucleus</keyword>
<evidence type="ECO:0000256" key="2">
    <source>
        <dbReference type="ARBA" id="ARBA00004286"/>
    </source>
</evidence>
<evidence type="ECO:0000256" key="11">
    <source>
        <dbReference type="ARBA" id="ARBA00023159"/>
    </source>
</evidence>
<dbReference type="AlphaFoldDB" id="A0AAV7JD89"/>
<dbReference type="PANTHER" id="PTHR46820:SF1">
    <property type="entry name" value="HISTONE-LYSINE N-METHYLTRANSFERASE SETD7"/>
    <property type="match status" value="1"/>
</dbReference>
<dbReference type="InterPro" id="IPR003409">
    <property type="entry name" value="MORN"/>
</dbReference>
<keyword evidence="4" id="KW-0158">Chromosome</keyword>
<dbReference type="SUPFAM" id="SSF82185">
    <property type="entry name" value="Histone H3 K4-specific methyltransferase SET7/9 N-terminal domain"/>
    <property type="match status" value="1"/>
</dbReference>
<dbReference type="PROSITE" id="PS50280">
    <property type="entry name" value="SET"/>
    <property type="match status" value="1"/>
</dbReference>
<keyword evidence="8" id="KW-0677">Repeat</keyword>
<dbReference type="Proteomes" id="UP001165289">
    <property type="component" value="Unassembled WGS sequence"/>
</dbReference>
<dbReference type="InterPro" id="IPR054533">
    <property type="entry name" value="SETD7_N"/>
</dbReference>
<keyword evidence="12" id="KW-0804">Transcription</keyword>
<evidence type="ECO:0000256" key="1">
    <source>
        <dbReference type="ARBA" id="ARBA00004123"/>
    </source>
</evidence>
<keyword evidence="10" id="KW-0805">Transcription regulation</keyword>
<evidence type="ECO:0000256" key="17">
    <source>
        <dbReference type="ARBA" id="ARBA00048660"/>
    </source>
</evidence>
<comment type="caution">
    <text evidence="19">The sequence shown here is derived from an EMBL/GenBank/DDBJ whole genome shotgun (WGS) entry which is preliminary data.</text>
</comment>
<evidence type="ECO:0000256" key="8">
    <source>
        <dbReference type="ARBA" id="ARBA00022737"/>
    </source>
</evidence>
<feature type="domain" description="SET" evidence="18">
    <location>
        <begin position="209"/>
        <end position="331"/>
    </location>
</feature>
<organism evidence="19 20">
    <name type="scientific">Oopsacas minuta</name>
    <dbReference type="NCBI Taxonomy" id="111878"/>
    <lineage>
        <taxon>Eukaryota</taxon>
        <taxon>Metazoa</taxon>
        <taxon>Porifera</taxon>
        <taxon>Hexactinellida</taxon>
        <taxon>Hexasterophora</taxon>
        <taxon>Lyssacinosida</taxon>
        <taxon>Leucopsacidae</taxon>
        <taxon>Oopsacas</taxon>
    </lineage>
</organism>
<dbReference type="GO" id="GO:0003682">
    <property type="term" value="F:chromatin binding"/>
    <property type="evidence" value="ECO:0007669"/>
    <property type="project" value="TreeGrafter"/>
</dbReference>
<dbReference type="Pfam" id="PF22648">
    <property type="entry name" value="SET7_N"/>
    <property type="match status" value="1"/>
</dbReference>
<dbReference type="Gene3D" id="2.170.270.10">
    <property type="entry name" value="SET domain"/>
    <property type="match status" value="1"/>
</dbReference>
<dbReference type="GO" id="GO:0005634">
    <property type="term" value="C:nucleus"/>
    <property type="evidence" value="ECO:0007669"/>
    <property type="project" value="UniProtKB-SubCell"/>
</dbReference>
<comment type="subcellular location">
    <subcellularLocation>
        <location evidence="2">Chromosome</location>
    </subcellularLocation>
    <subcellularLocation>
        <location evidence="1">Nucleus</location>
    </subcellularLocation>
</comment>
<dbReference type="Pfam" id="PF02493">
    <property type="entry name" value="MORN"/>
    <property type="match status" value="3"/>
</dbReference>
<keyword evidence="7" id="KW-0949">S-adenosyl-L-methionine</keyword>
<evidence type="ECO:0000256" key="9">
    <source>
        <dbReference type="ARBA" id="ARBA00022853"/>
    </source>
</evidence>
<keyword evidence="5" id="KW-0489">Methyltransferase</keyword>
<evidence type="ECO:0000256" key="10">
    <source>
        <dbReference type="ARBA" id="ARBA00023015"/>
    </source>
</evidence>
<dbReference type="Gene3D" id="2.20.110.10">
    <property type="entry name" value="Histone H3 K4-specific methyltransferase SET7/9 N-terminal domain"/>
    <property type="match status" value="2"/>
</dbReference>
<dbReference type="Pfam" id="PF00856">
    <property type="entry name" value="SET"/>
    <property type="match status" value="1"/>
</dbReference>
<sequence length="357" mass="40614">MSYDYYYGGVDRDNHPHGRGSMHWGESVRFEGRFSRGNRVGKGTLYFGDGSYLTGSYKDDTIHGLGRYVFSDGSELVGMFVDGEMNGLVRKFSPEGDFVFYGKYRDNLPFGEVCSYDEWGGMVCGIVNNKGELTGDNISYVYPDKKHALTGLFRDGMLVKAVPSLVQDYNKETRCYHCKQTAKTSISYDLSTKLRISKFPMESDHYEQYYVYVSSSLIAGAGEGLFAKRMLSPHQVISFYNGIRVSHDIVNKRSWLENANTISLDDYVVIDVPVEYNQLLTYCASLAHKANHSSQPNSYYDKFTHPRFGRIKCIRAAREISPREEITVNYEYIHVNTDNETDLPVWYTQANSAVIIS</sequence>
<dbReference type="SUPFAM" id="SSF82199">
    <property type="entry name" value="SET domain"/>
    <property type="match status" value="1"/>
</dbReference>
<dbReference type="PANTHER" id="PTHR46820">
    <property type="entry name" value="HISTONE-LYSINE N-METHYLTRANSFERASE SETD7"/>
    <property type="match status" value="1"/>
</dbReference>
<keyword evidence="11" id="KW-0010">Activator</keyword>
<evidence type="ECO:0000256" key="6">
    <source>
        <dbReference type="ARBA" id="ARBA00022679"/>
    </source>
</evidence>
<proteinExistence type="predicted"/>
<evidence type="ECO:0000256" key="5">
    <source>
        <dbReference type="ARBA" id="ARBA00022603"/>
    </source>
</evidence>
<dbReference type="GO" id="GO:0032259">
    <property type="term" value="P:methylation"/>
    <property type="evidence" value="ECO:0007669"/>
    <property type="project" value="UniProtKB-KW"/>
</dbReference>
<evidence type="ECO:0000259" key="18">
    <source>
        <dbReference type="PROSITE" id="PS50280"/>
    </source>
</evidence>
<dbReference type="InterPro" id="IPR001214">
    <property type="entry name" value="SET_dom"/>
</dbReference>
<evidence type="ECO:0000256" key="14">
    <source>
        <dbReference type="ARBA" id="ARBA00023620"/>
    </source>
</evidence>
<keyword evidence="20" id="KW-1185">Reference proteome</keyword>
<accession>A0AAV7JD89</accession>
<dbReference type="GO" id="GO:0140945">
    <property type="term" value="F:histone H3K4 monomethyltransferase activity"/>
    <property type="evidence" value="ECO:0007669"/>
    <property type="project" value="UniProtKB-EC"/>
</dbReference>
<evidence type="ECO:0000256" key="3">
    <source>
        <dbReference type="ARBA" id="ARBA00020512"/>
    </source>
</evidence>
<dbReference type="PROSITE" id="PS51577">
    <property type="entry name" value="SAM_MT43_SET7"/>
    <property type="match status" value="1"/>
</dbReference>
<dbReference type="InterPro" id="IPR046341">
    <property type="entry name" value="SET_dom_sf"/>
</dbReference>
<evidence type="ECO:0000256" key="7">
    <source>
        <dbReference type="ARBA" id="ARBA00022691"/>
    </source>
</evidence>
<keyword evidence="9" id="KW-0156">Chromatin regulator</keyword>
<evidence type="ECO:0000256" key="13">
    <source>
        <dbReference type="ARBA" id="ARBA00023242"/>
    </source>
</evidence>